<dbReference type="UniPathway" id="UPA00034">
    <property type="reaction ID" value="UER00017"/>
</dbReference>
<feature type="site" description="Part of a proton relay during catalysis" evidence="12">
    <location>
        <position position="108"/>
    </location>
</feature>
<feature type="active site" description="Proton donor/acceptor" evidence="12 14">
    <location>
        <position position="134"/>
    </location>
</feature>
<evidence type="ECO:0000256" key="10">
    <source>
        <dbReference type="ARBA" id="ARBA00023270"/>
    </source>
</evidence>
<dbReference type="NCBIfam" id="TIGR00674">
    <property type="entry name" value="dapA"/>
    <property type="match status" value="1"/>
</dbReference>
<dbReference type="GO" id="GO:0008840">
    <property type="term" value="F:4-hydroxy-tetrahydrodipicolinate synthase activity"/>
    <property type="evidence" value="ECO:0007669"/>
    <property type="project" value="UniProtKB-UniRule"/>
</dbReference>
<comment type="catalytic activity">
    <reaction evidence="11 12">
        <text>L-aspartate 4-semialdehyde + pyruvate = (2S,4S)-4-hydroxy-2,3,4,5-tetrahydrodipicolinate + H2O + H(+)</text>
        <dbReference type="Rhea" id="RHEA:34171"/>
        <dbReference type="ChEBI" id="CHEBI:15361"/>
        <dbReference type="ChEBI" id="CHEBI:15377"/>
        <dbReference type="ChEBI" id="CHEBI:15378"/>
        <dbReference type="ChEBI" id="CHEBI:67139"/>
        <dbReference type="ChEBI" id="CHEBI:537519"/>
        <dbReference type="EC" id="4.3.3.7"/>
    </reaction>
</comment>
<comment type="caution">
    <text evidence="16">The sequence shown here is derived from an EMBL/GenBank/DDBJ whole genome shotgun (WGS) entry which is preliminary data.</text>
</comment>
<comment type="function">
    <text evidence="1 12">Catalyzes the condensation of (S)-aspartate-beta-semialdehyde [(S)-ASA] and pyruvate to 4-hydroxy-tetrahydrodipicolinate (HTPA).</text>
</comment>
<comment type="subcellular location">
    <subcellularLocation>
        <location evidence="12">Cytoplasm</location>
    </subcellularLocation>
</comment>
<dbReference type="InterPro" id="IPR020624">
    <property type="entry name" value="Schiff_base-form_aldolases_CS"/>
</dbReference>
<keyword evidence="5 12" id="KW-0963">Cytoplasm</keyword>
<accession>A0A094WLB2</accession>
<protein>
    <recommendedName>
        <fullName evidence="4 12">4-hydroxy-tetrahydrodipicolinate synthase</fullName>
        <shortName evidence="12">HTPA synthase</shortName>
        <ecNumber evidence="4 12">4.3.3.7</ecNumber>
    </recommendedName>
</protein>
<dbReference type="InterPro" id="IPR002220">
    <property type="entry name" value="DapA-like"/>
</dbReference>
<sequence>MNFGRLLTAMVTPFQDNGQIDYVSLKRLIDHLIQHGTDSLVVCGTTGESPTLTKQEKDELFRFVVDYVNQRIPVIAGVGSFNTEESVQATERATALGVDGIMAVVPYYNKPSQKGLIEHFSAVAASTNLPVMLYNVPARTVVNMTSETVIELAKVDNITSVKEASGDLEQVAEIIEGTPDDFYVYSGDDSSTIPSLAIGANGVVSVAAHVYGLEMKKMIEAYFNEDVAGAAAMHRQLLPLMKAMFLAPSPTCVKYALSLKGIDVGSVRLPLVDIEPEIKAQLNELMNKAKF</sequence>
<reference evidence="17 19" key="2">
    <citation type="submission" date="2014-01" db="EMBL/GenBank/DDBJ databases">
        <title>Draft genome sequencing of Bacillus alcalophilus CGMCC 1.3604.</title>
        <authorList>
            <person name="Yang J."/>
            <person name="Diao L."/>
            <person name="Yang S."/>
        </authorList>
    </citation>
    <scope>NUCLEOTIDE SEQUENCE [LARGE SCALE GENOMIC DNA]</scope>
    <source>
        <strain evidence="17 19">CGMCC 1.3604</strain>
    </source>
</reference>
<comment type="caution">
    <text evidence="12">Was originally thought to be a dihydrodipicolinate synthase (DHDPS), catalyzing the condensation of (S)-aspartate-beta-semialdehyde [(S)-ASA] and pyruvate to dihydrodipicolinate (DHDP). However, it was shown in E.coli that the product of the enzymatic reaction is not dihydrodipicolinate but in fact (4S)-4-hydroxy-2,3,4,5-tetrahydro-(2S)-dipicolinic acid (HTPA), and that the consecutive dehydration reaction leading to DHDP is not spontaneous but catalyzed by DapB.</text>
</comment>
<dbReference type="PROSITE" id="PS00665">
    <property type="entry name" value="DHDPS_1"/>
    <property type="match status" value="1"/>
</dbReference>
<dbReference type="STRING" id="1218173.BALCAV_0204105"/>
<dbReference type="Proteomes" id="UP000297014">
    <property type="component" value="Unassembled WGS sequence"/>
</dbReference>
<evidence type="ECO:0000256" key="15">
    <source>
        <dbReference type="PIRSR" id="PIRSR001365-2"/>
    </source>
</evidence>
<comment type="pathway">
    <text evidence="2 12">Amino-acid biosynthesis; L-lysine biosynthesis via DAP pathway; (S)-tetrahydrodipicolinate from L-aspartate: step 3/4.</text>
</comment>
<dbReference type="PIRSF" id="PIRSF001365">
    <property type="entry name" value="DHDPS"/>
    <property type="match status" value="1"/>
</dbReference>
<dbReference type="SMART" id="SM01130">
    <property type="entry name" value="DHDPS"/>
    <property type="match status" value="1"/>
</dbReference>
<evidence type="ECO:0000256" key="6">
    <source>
        <dbReference type="ARBA" id="ARBA00022605"/>
    </source>
</evidence>
<evidence type="ECO:0000256" key="5">
    <source>
        <dbReference type="ARBA" id="ARBA00022490"/>
    </source>
</evidence>
<dbReference type="HAMAP" id="MF_00418">
    <property type="entry name" value="DapA"/>
    <property type="match status" value="1"/>
</dbReference>
<reference evidence="16 18" key="1">
    <citation type="journal article" date="2014" name="Genome Announc.">
        <title>Draft Genome Sequence of Bacillus alcalophilus AV1934, a Classic Alkaliphile Isolated from Human Feces in 1934.</title>
        <authorList>
            <person name="Attie O."/>
            <person name="Jayaprakash A."/>
            <person name="Shah H."/>
            <person name="Paulsen I.T."/>
            <person name="Morino M."/>
            <person name="Takahashi Y."/>
            <person name="Narumi I."/>
            <person name="Sachidanandam R."/>
            <person name="Satoh K."/>
            <person name="Ito M."/>
            <person name="Krulwich T.A."/>
        </authorList>
    </citation>
    <scope>NUCLEOTIDE SEQUENCE [LARGE SCALE GENOMIC DNA]</scope>
    <source>
        <strain evidence="16 18">AV1934</strain>
    </source>
</reference>
<dbReference type="eggNOG" id="COG0329">
    <property type="taxonomic scope" value="Bacteria"/>
</dbReference>
<dbReference type="Pfam" id="PF00701">
    <property type="entry name" value="DHDPS"/>
    <property type="match status" value="1"/>
</dbReference>
<evidence type="ECO:0000256" key="2">
    <source>
        <dbReference type="ARBA" id="ARBA00005120"/>
    </source>
</evidence>
<evidence type="ECO:0000256" key="7">
    <source>
        <dbReference type="ARBA" id="ARBA00022915"/>
    </source>
</evidence>
<evidence type="ECO:0000313" key="16">
    <source>
        <dbReference type="EMBL" id="KGA98544.1"/>
    </source>
</evidence>
<dbReference type="Proteomes" id="UP000002754">
    <property type="component" value="Unassembled WGS sequence"/>
</dbReference>
<evidence type="ECO:0000256" key="9">
    <source>
        <dbReference type="ARBA" id="ARBA00023239"/>
    </source>
</evidence>
<dbReference type="EC" id="4.3.3.7" evidence="4 12"/>
<dbReference type="InterPro" id="IPR020625">
    <property type="entry name" value="Schiff_base-form_aldolases_AS"/>
</dbReference>
<keyword evidence="10 12" id="KW-0704">Schiff base</keyword>
<evidence type="ECO:0000256" key="12">
    <source>
        <dbReference type="HAMAP-Rule" id="MF_00418"/>
    </source>
</evidence>
<keyword evidence="8 12" id="KW-0457">Lysine biosynthesis</keyword>
<feature type="active site" description="Schiff-base intermediate with substrate" evidence="12 14">
    <location>
        <position position="162"/>
    </location>
</feature>
<gene>
    <name evidence="12" type="primary">dapA</name>
    <name evidence="17" type="ORF">AJ85_10545</name>
    <name evidence="16" type="ORF">BALCAV_0204105</name>
</gene>
<dbReference type="InterPro" id="IPR005263">
    <property type="entry name" value="DapA"/>
</dbReference>
<evidence type="ECO:0000256" key="1">
    <source>
        <dbReference type="ARBA" id="ARBA00003294"/>
    </source>
</evidence>
<dbReference type="PANTHER" id="PTHR12128">
    <property type="entry name" value="DIHYDRODIPICOLINATE SYNTHASE"/>
    <property type="match status" value="1"/>
</dbReference>
<evidence type="ECO:0000256" key="11">
    <source>
        <dbReference type="ARBA" id="ARBA00047836"/>
    </source>
</evidence>
<keyword evidence="9 12" id="KW-0456">Lyase</keyword>
<name>A0A094WLB2_ALKAL</name>
<dbReference type="GO" id="GO:0005829">
    <property type="term" value="C:cytosol"/>
    <property type="evidence" value="ECO:0007669"/>
    <property type="project" value="TreeGrafter"/>
</dbReference>
<proteinExistence type="inferred from homology"/>
<dbReference type="OrthoDB" id="9782828at2"/>
<dbReference type="GO" id="GO:0019877">
    <property type="term" value="P:diaminopimelate biosynthetic process"/>
    <property type="evidence" value="ECO:0007669"/>
    <property type="project" value="UniProtKB-UniRule"/>
</dbReference>
<dbReference type="InterPro" id="IPR013785">
    <property type="entry name" value="Aldolase_TIM"/>
</dbReference>
<dbReference type="PRINTS" id="PR00146">
    <property type="entry name" value="DHPICSNTHASE"/>
</dbReference>
<dbReference type="GO" id="GO:0009089">
    <property type="term" value="P:lysine biosynthetic process via diaminopimelate"/>
    <property type="evidence" value="ECO:0007669"/>
    <property type="project" value="UniProtKB-UniRule"/>
</dbReference>
<feature type="binding site" evidence="12 15">
    <location>
        <position position="46"/>
    </location>
    <ligand>
        <name>pyruvate</name>
        <dbReference type="ChEBI" id="CHEBI:15361"/>
    </ligand>
</feature>
<dbReference type="EMBL" id="JALP01000398">
    <property type="protein sequence ID" value="THG88303.1"/>
    <property type="molecule type" value="Genomic_DNA"/>
</dbReference>
<evidence type="ECO:0000256" key="3">
    <source>
        <dbReference type="ARBA" id="ARBA00007592"/>
    </source>
</evidence>
<evidence type="ECO:0000256" key="14">
    <source>
        <dbReference type="PIRSR" id="PIRSR001365-1"/>
    </source>
</evidence>
<dbReference type="SUPFAM" id="SSF51569">
    <property type="entry name" value="Aldolase"/>
    <property type="match status" value="1"/>
</dbReference>
<dbReference type="RefSeq" id="WP_003324458.1">
    <property type="nucleotide sequence ID" value="NZ_ALPT02000009.1"/>
</dbReference>
<evidence type="ECO:0000313" key="19">
    <source>
        <dbReference type="Proteomes" id="UP000297014"/>
    </source>
</evidence>
<dbReference type="PROSITE" id="PS00666">
    <property type="entry name" value="DHDPS_2"/>
    <property type="match status" value="1"/>
</dbReference>
<evidence type="ECO:0000256" key="8">
    <source>
        <dbReference type="ARBA" id="ARBA00023154"/>
    </source>
</evidence>
<dbReference type="Gene3D" id="3.20.20.70">
    <property type="entry name" value="Aldolase class I"/>
    <property type="match status" value="1"/>
</dbReference>
<keyword evidence="7 12" id="KW-0220">Diaminopimelate biosynthesis</keyword>
<evidence type="ECO:0000313" key="17">
    <source>
        <dbReference type="EMBL" id="THG88303.1"/>
    </source>
</evidence>
<keyword evidence="18" id="KW-1185">Reference proteome</keyword>
<comment type="subunit">
    <text evidence="12">Homotetramer; dimer of dimers.</text>
</comment>
<comment type="similarity">
    <text evidence="3 12 13">Belongs to the DapA family.</text>
</comment>
<evidence type="ECO:0000256" key="13">
    <source>
        <dbReference type="PIRNR" id="PIRNR001365"/>
    </source>
</evidence>
<keyword evidence="6 12" id="KW-0028">Amino-acid biosynthesis</keyword>
<dbReference type="PANTHER" id="PTHR12128:SF66">
    <property type="entry name" value="4-HYDROXY-2-OXOGLUTARATE ALDOLASE, MITOCHONDRIAL"/>
    <property type="match status" value="1"/>
</dbReference>
<evidence type="ECO:0000313" key="18">
    <source>
        <dbReference type="Proteomes" id="UP000002754"/>
    </source>
</evidence>
<feature type="binding site" evidence="12 15">
    <location>
        <position position="204"/>
    </location>
    <ligand>
        <name>pyruvate</name>
        <dbReference type="ChEBI" id="CHEBI:15361"/>
    </ligand>
</feature>
<organism evidence="16 18">
    <name type="scientific">Alkalihalobacillus alcalophilus ATCC 27647 = CGMCC 1.3604</name>
    <dbReference type="NCBI Taxonomy" id="1218173"/>
    <lineage>
        <taxon>Bacteria</taxon>
        <taxon>Bacillati</taxon>
        <taxon>Bacillota</taxon>
        <taxon>Bacilli</taxon>
        <taxon>Bacillales</taxon>
        <taxon>Bacillaceae</taxon>
        <taxon>Alkalihalobacillus</taxon>
    </lineage>
</organism>
<dbReference type="CDD" id="cd00950">
    <property type="entry name" value="DHDPS"/>
    <property type="match status" value="1"/>
</dbReference>
<dbReference type="AlphaFoldDB" id="A0A094WLB2"/>
<feature type="site" description="Part of a proton relay during catalysis" evidence="12">
    <location>
        <position position="45"/>
    </location>
</feature>
<dbReference type="EMBL" id="ALPT02000009">
    <property type="protein sequence ID" value="KGA98544.1"/>
    <property type="molecule type" value="Genomic_DNA"/>
</dbReference>
<evidence type="ECO:0000256" key="4">
    <source>
        <dbReference type="ARBA" id="ARBA00012086"/>
    </source>
</evidence>